<gene>
    <name evidence="1" type="ORF">CFT61_11405</name>
</gene>
<comment type="caution">
    <text evidence="1">The sequence shown here is derived from an EMBL/GenBank/DDBJ whole genome shotgun (WGS) entry which is preliminary data.</text>
</comment>
<organism evidence="1 2">
    <name type="scientific">Segatella copri</name>
    <dbReference type="NCBI Taxonomy" id="165179"/>
    <lineage>
        <taxon>Bacteria</taxon>
        <taxon>Pseudomonadati</taxon>
        <taxon>Bacteroidota</taxon>
        <taxon>Bacteroidia</taxon>
        <taxon>Bacteroidales</taxon>
        <taxon>Prevotellaceae</taxon>
        <taxon>Segatella</taxon>
    </lineage>
</organism>
<reference evidence="1 2" key="1">
    <citation type="submission" date="2017-07" db="EMBL/GenBank/DDBJ databases">
        <title>Draft genome sequence of Prevotella copri isolated from the gut of healthy adult Indian.</title>
        <authorList>
            <person name="Das B."/>
            <person name="Bag S."/>
            <person name="Ghosh T.S."/>
        </authorList>
    </citation>
    <scope>NUCLEOTIDE SEQUENCE [LARGE SCALE GENOMIC DNA]</scope>
    <source>
        <strain evidence="1 2">Indica</strain>
    </source>
</reference>
<proteinExistence type="predicted"/>
<sequence>MQKRADYSYFLKHGQIEFVRVIFSMLQARKDEELDGIGNLMQLYKFNGRDVMVLDNNVYFCG</sequence>
<dbReference type="AlphaFoldDB" id="A0AA91YWL6"/>
<name>A0AA91YWL6_9BACT</name>
<evidence type="ECO:0000313" key="2">
    <source>
        <dbReference type="Proteomes" id="UP000215155"/>
    </source>
</evidence>
<protein>
    <submittedName>
        <fullName evidence="1">Uncharacterized protein</fullName>
    </submittedName>
</protein>
<dbReference type="EMBL" id="NMPZ01000018">
    <property type="protein sequence ID" value="OXL43426.1"/>
    <property type="molecule type" value="Genomic_DNA"/>
</dbReference>
<accession>A0AA91YWL6</accession>
<dbReference type="Proteomes" id="UP000215155">
    <property type="component" value="Unassembled WGS sequence"/>
</dbReference>
<evidence type="ECO:0000313" key="1">
    <source>
        <dbReference type="EMBL" id="OXL43426.1"/>
    </source>
</evidence>